<evidence type="ECO:0000313" key="3">
    <source>
        <dbReference type="Proteomes" id="UP000324091"/>
    </source>
</evidence>
<sequence>MSRLQQNLLKRQQPTTSSTPAEHPMKAPAEPLAMEEDVEMEREMLSIHNSDLQVQSYAMPVAAAALPTPLTQDSIEKIVQGILEMQQQRPEQKMRQTKPCLACGQPKSRYGTDGSSIHFFYQQGPVRYFYCSRKVHQTYAAEGLSDPRMPFEQFAASEFFQRELEATKKRVEEKARRQRPDSQPPDRLCRFCHLTLKQGPNSPHIHTRFPGVACKHIYCPSKVYSLYRDKGMAREMTWKEFVATPFFEAERRRWMKERTK</sequence>
<dbReference type="AlphaFoldDB" id="A0A5C6PJ93"/>
<gene>
    <name evidence="2" type="ORF">D4764_10G0009320</name>
</gene>
<name>A0A5C6PJ93_9TELE</name>
<organism evidence="2 3">
    <name type="scientific">Takifugu flavidus</name>
    <name type="common">sansaifugu</name>
    <dbReference type="NCBI Taxonomy" id="433684"/>
    <lineage>
        <taxon>Eukaryota</taxon>
        <taxon>Metazoa</taxon>
        <taxon>Chordata</taxon>
        <taxon>Craniata</taxon>
        <taxon>Vertebrata</taxon>
        <taxon>Euteleostomi</taxon>
        <taxon>Actinopterygii</taxon>
        <taxon>Neopterygii</taxon>
        <taxon>Teleostei</taxon>
        <taxon>Neoteleostei</taxon>
        <taxon>Acanthomorphata</taxon>
        <taxon>Eupercaria</taxon>
        <taxon>Tetraodontiformes</taxon>
        <taxon>Tetradontoidea</taxon>
        <taxon>Tetraodontidae</taxon>
        <taxon>Takifugu</taxon>
    </lineage>
</organism>
<evidence type="ECO:0000313" key="2">
    <source>
        <dbReference type="EMBL" id="TWW79902.1"/>
    </source>
</evidence>
<comment type="caution">
    <text evidence="2">The sequence shown here is derived from an EMBL/GenBank/DDBJ whole genome shotgun (WGS) entry which is preliminary data.</text>
</comment>
<protein>
    <submittedName>
        <fullName evidence="2">Uncharacterized protein</fullName>
    </submittedName>
</protein>
<dbReference type="Proteomes" id="UP000324091">
    <property type="component" value="Chromosome 10"/>
</dbReference>
<evidence type="ECO:0000256" key="1">
    <source>
        <dbReference type="SAM" id="MobiDB-lite"/>
    </source>
</evidence>
<proteinExistence type="predicted"/>
<feature type="compositionally biased region" description="Polar residues" evidence="1">
    <location>
        <begin position="1"/>
        <end position="20"/>
    </location>
</feature>
<reference evidence="2 3" key="1">
    <citation type="submission" date="2019-04" db="EMBL/GenBank/DDBJ databases">
        <title>Chromosome genome assembly for Takifugu flavidus.</title>
        <authorList>
            <person name="Xiao S."/>
        </authorList>
    </citation>
    <scope>NUCLEOTIDE SEQUENCE [LARGE SCALE GENOMIC DNA]</scope>
    <source>
        <strain evidence="2">HTHZ2018</strain>
        <tissue evidence="2">Muscle</tissue>
    </source>
</reference>
<keyword evidence="3" id="KW-1185">Reference proteome</keyword>
<feature type="region of interest" description="Disordered" evidence="1">
    <location>
        <begin position="1"/>
        <end position="29"/>
    </location>
</feature>
<accession>A0A5C6PJ93</accession>
<dbReference type="EMBL" id="RHFK02000002">
    <property type="protein sequence ID" value="TWW79902.1"/>
    <property type="molecule type" value="Genomic_DNA"/>
</dbReference>